<dbReference type="InterPro" id="IPR007627">
    <property type="entry name" value="RNA_pol_sigma70_r2"/>
</dbReference>
<dbReference type="PANTHER" id="PTHR43133:SF8">
    <property type="entry name" value="RNA POLYMERASE SIGMA FACTOR HI_1459-RELATED"/>
    <property type="match status" value="1"/>
</dbReference>
<dbReference type="Proteomes" id="UP000198734">
    <property type="component" value="Unassembled WGS sequence"/>
</dbReference>
<name>A0A1I5ZYI7_9BACI</name>
<gene>
    <name evidence="8" type="ORF">SAMN05421670_2983</name>
</gene>
<evidence type="ECO:0000256" key="2">
    <source>
        <dbReference type="ARBA" id="ARBA00023015"/>
    </source>
</evidence>
<dbReference type="InterPro" id="IPR013324">
    <property type="entry name" value="RNA_pol_sigma_r3/r4-like"/>
</dbReference>
<dbReference type="Pfam" id="PF08281">
    <property type="entry name" value="Sigma70_r4_2"/>
    <property type="match status" value="1"/>
</dbReference>
<dbReference type="SUPFAM" id="SSF88659">
    <property type="entry name" value="Sigma3 and sigma4 domains of RNA polymerase sigma factors"/>
    <property type="match status" value="1"/>
</dbReference>
<keyword evidence="3" id="KW-0731">Sigma factor</keyword>
<evidence type="ECO:0000313" key="9">
    <source>
        <dbReference type="Proteomes" id="UP000198734"/>
    </source>
</evidence>
<dbReference type="InterPro" id="IPR014284">
    <property type="entry name" value="RNA_pol_sigma-70_dom"/>
</dbReference>
<dbReference type="STRING" id="126156.SAMN05421670_2983"/>
<evidence type="ECO:0000259" key="6">
    <source>
        <dbReference type="Pfam" id="PF04542"/>
    </source>
</evidence>
<dbReference type="GO" id="GO:0006352">
    <property type="term" value="P:DNA-templated transcription initiation"/>
    <property type="evidence" value="ECO:0007669"/>
    <property type="project" value="InterPro"/>
</dbReference>
<dbReference type="InterPro" id="IPR039425">
    <property type="entry name" value="RNA_pol_sigma-70-like"/>
</dbReference>
<reference evidence="9" key="1">
    <citation type="submission" date="2016-10" db="EMBL/GenBank/DDBJ databases">
        <authorList>
            <person name="Varghese N."/>
            <person name="Submissions S."/>
        </authorList>
    </citation>
    <scope>NUCLEOTIDE SEQUENCE [LARGE SCALE GENOMIC DNA]</scope>
    <source>
        <strain evidence="9">DSM 11706</strain>
    </source>
</reference>
<dbReference type="GO" id="GO:0016987">
    <property type="term" value="F:sigma factor activity"/>
    <property type="evidence" value="ECO:0007669"/>
    <property type="project" value="UniProtKB-KW"/>
</dbReference>
<evidence type="ECO:0000313" key="8">
    <source>
        <dbReference type="EMBL" id="SFQ61544.1"/>
    </source>
</evidence>
<dbReference type="InterPro" id="IPR013249">
    <property type="entry name" value="RNA_pol_sigma70_r4_t2"/>
</dbReference>
<evidence type="ECO:0000256" key="4">
    <source>
        <dbReference type="ARBA" id="ARBA00023125"/>
    </source>
</evidence>
<keyword evidence="4" id="KW-0238">DNA-binding</keyword>
<evidence type="ECO:0000259" key="7">
    <source>
        <dbReference type="Pfam" id="PF08281"/>
    </source>
</evidence>
<dbReference type="InterPro" id="IPR036388">
    <property type="entry name" value="WH-like_DNA-bd_sf"/>
</dbReference>
<dbReference type="EMBL" id="FOXU01000006">
    <property type="protein sequence ID" value="SFQ61544.1"/>
    <property type="molecule type" value="Genomic_DNA"/>
</dbReference>
<dbReference type="AlphaFoldDB" id="A0A1I5ZYI7"/>
<feature type="domain" description="RNA polymerase sigma-70 region 2" evidence="6">
    <location>
        <begin position="6"/>
        <end position="72"/>
    </location>
</feature>
<feature type="domain" description="RNA polymerase sigma factor 70 region 4 type 2" evidence="7">
    <location>
        <begin position="109"/>
        <end position="155"/>
    </location>
</feature>
<dbReference type="InterPro" id="IPR013325">
    <property type="entry name" value="RNA_pol_sigma_r2"/>
</dbReference>
<keyword evidence="5" id="KW-0804">Transcription</keyword>
<dbReference type="RefSeq" id="WP_093537672.1">
    <property type="nucleotide sequence ID" value="NZ_FOXU01000006.1"/>
</dbReference>
<keyword evidence="2" id="KW-0805">Transcription regulation</keyword>
<evidence type="ECO:0000256" key="1">
    <source>
        <dbReference type="ARBA" id="ARBA00010641"/>
    </source>
</evidence>
<dbReference type="PANTHER" id="PTHR43133">
    <property type="entry name" value="RNA POLYMERASE ECF-TYPE SIGMA FACTO"/>
    <property type="match status" value="1"/>
</dbReference>
<dbReference type="OrthoDB" id="306910at2"/>
<dbReference type="Gene3D" id="1.10.1740.10">
    <property type="match status" value="1"/>
</dbReference>
<evidence type="ECO:0000256" key="3">
    <source>
        <dbReference type="ARBA" id="ARBA00023082"/>
    </source>
</evidence>
<evidence type="ECO:0000256" key="5">
    <source>
        <dbReference type="ARBA" id="ARBA00023163"/>
    </source>
</evidence>
<dbReference type="GO" id="GO:0003677">
    <property type="term" value="F:DNA binding"/>
    <property type="evidence" value="ECO:0007669"/>
    <property type="project" value="UniProtKB-KW"/>
</dbReference>
<accession>A0A1I5ZYI7</accession>
<keyword evidence="9" id="KW-1185">Reference proteome</keyword>
<dbReference type="Pfam" id="PF04542">
    <property type="entry name" value="Sigma70_r2"/>
    <property type="match status" value="1"/>
</dbReference>
<comment type="similarity">
    <text evidence="1">Belongs to the sigma-70 factor family. ECF subfamily.</text>
</comment>
<dbReference type="Gene3D" id="1.10.10.10">
    <property type="entry name" value="Winged helix-like DNA-binding domain superfamily/Winged helix DNA-binding domain"/>
    <property type="match status" value="1"/>
</dbReference>
<dbReference type="NCBIfam" id="TIGR02937">
    <property type="entry name" value="sigma70-ECF"/>
    <property type="match status" value="1"/>
</dbReference>
<protein>
    <submittedName>
        <fullName evidence="8">RNA polymerase sigma-70 factor, ECF subfamily</fullName>
    </submittedName>
</protein>
<sequence>MEIEQLYKEYSDKVYSFIYFLVRHKECAEDLTQETFYKAYKGLGTFNQEASTSTWLLKIARNVTYDYFRRKRVVQFFSFEKEHDIENKELSPECSYEKKEQLARMYNSLYTLKKDYQEVLLLRKIQECSIQETAYILGWTEAKVKMKMTRALEALKKEFHQEGGHPNGSIKRIR</sequence>
<dbReference type="SUPFAM" id="SSF88946">
    <property type="entry name" value="Sigma2 domain of RNA polymerase sigma factors"/>
    <property type="match status" value="1"/>
</dbReference>
<organism evidence="8 9">
    <name type="scientific">Psychrobacillus psychrotolerans</name>
    <dbReference type="NCBI Taxonomy" id="126156"/>
    <lineage>
        <taxon>Bacteria</taxon>
        <taxon>Bacillati</taxon>
        <taxon>Bacillota</taxon>
        <taxon>Bacilli</taxon>
        <taxon>Bacillales</taxon>
        <taxon>Bacillaceae</taxon>
        <taxon>Psychrobacillus</taxon>
    </lineage>
</organism>
<proteinExistence type="inferred from homology"/>